<dbReference type="EMBL" id="JBHRZV010000029">
    <property type="protein sequence ID" value="MFC3927805.1"/>
    <property type="molecule type" value="Genomic_DNA"/>
</dbReference>
<sequence length="316" mass="34166">MSKHYLSIDVGGTLIKYALMDETGAVLDSASRPTPAISFQPTAEEKAQGRQDFENALTEIYKQYAGDLFGIALSCPGKVDTAEGVIYYGGALPYLHEFPAQTFLEELSGLPAIVLNDGKAAALAEFWNGGLVGVNNGSVLILGTGLGGGLILNGQLHQGSHFQAGELSMLNFDDKTFKLEEAAGMKYSPVQMIMAIAEQLGLEDKKDGIAVFEAINARDERAWPIFQDFCRHIAIVIYNQQAIVDLKRVVIGGGISAQPIVVEEIRRQYRDLLGKLEIFGDMITPVEIEACHYVGTSNLVGALYQLLLEEGKHAAG</sequence>
<comment type="caution">
    <text evidence="2">The sequence shown here is derived from an EMBL/GenBank/DDBJ whole genome shotgun (WGS) entry which is preliminary data.</text>
</comment>
<reference evidence="3" key="1">
    <citation type="journal article" date="2019" name="Int. J. Syst. Evol. Microbiol.">
        <title>The Global Catalogue of Microorganisms (GCM) 10K type strain sequencing project: providing services to taxonomists for standard genome sequencing and annotation.</title>
        <authorList>
            <consortium name="The Broad Institute Genomics Platform"/>
            <consortium name="The Broad Institute Genome Sequencing Center for Infectious Disease"/>
            <person name="Wu L."/>
            <person name="Ma J."/>
        </authorList>
    </citation>
    <scope>NUCLEOTIDE SEQUENCE [LARGE SCALE GENOMIC DNA]</scope>
    <source>
        <strain evidence="3">CCUG 67170</strain>
    </source>
</reference>
<keyword evidence="3" id="KW-1185">Reference proteome</keyword>
<protein>
    <submittedName>
        <fullName evidence="2">ROK family protein</fullName>
    </submittedName>
</protein>
<dbReference type="InterPro" id="IPR000600">
    <property type="entry name" value="ROK"/>
</dbReference>
<name>A0ABV8CVW8_9STRE</name>
<comment type="similarity">
    <text evidence="1">Belongs to the ROK (NagC/XylR) family.</text>
</comment>
<dbReference type="InterPro" id="IPR043129">
    <property type="entry name" value="ATPase_NBD"/>
</dbReference>
<dbReference type="PANTHER" id="PTHR18964">
    <property type="entry name" value="ROK (REPRESSOR, ORF, KINASE) FAMILY"/>
    <property type="match status" value="1"/>
</dbReference>
<dbReference type="RefSeq" id="WP_380425774.1">
    <property type="nucleotide sequence ID" value="NZ_JBHRZV010000029.1"/>
</dbReference>
<dbReference type="SUPFAM" id="SSF53067">
    <property type="entry name" value="Actin-like ATPase domain"/>
    <property type="match status" value="1"/>
</dbReference>
<dbReference type="Pfam" id="PF00480">
    <property type="entry name" value="ROK"/>
    <property type="match status" value="1"/>
</dbReference>
<accession>A0ABV8CVW8</accession>
<proteinExistence type="inferred from homology"/>
<dbReference type="Proteomes" id="UP001595807">
    <property type="component" value="Unassembled WGS sequence"/>
</dbReference>
<organism evidence="2 3">
    <name type="scientific">Streptococcus caprae</name>
    <dbReference type="NCBI Taxonomy" id="1640501"/>
    <lineage>
        <taxon>Bacteria</taxon>
        <taxon>Bacillati</taxon>
        <taxon>Bacillota</taxon>
        <taxon>Bacilli</taxon>
        <taxon>Lactobacillales</taxon>
        <taxon>Streptococcaceae</taxon>
        <taxon>Streptococcus</taxon>
    </lineage>
</organism>
<evidence type="ECO:0000313" key="2">
    <source>
        <dbReference type="EMBL" id="MFC3927805.1"/>
    </source>
</evidence>
<gene>
    <name evidence="2" type="ORF">ACFORF_04150</name>
</gene>
<evidence type="ECO:0000313" key="3">
    <source>
        <dbReference type="Proteomes" id="UP001595807"/>
    </source>
</evidence>
<dbReference type="PANTHER" id="PTHR18964:SF170">
    <property type="entry name" value="SUGAR KINASE"/>
    <property type="match status" value="1"/>
</dbReference>
<evidence type="ECO:0000256" key="1">
    <source>
        <dbReference type="ARBA" id="ARBA00006479"/>
    </source>
</evidence>
<dbReference type="CDD" id="cd24152">
    <property type="entry name" value="ASKHA_NBD_ROK-like"/>
    <property type="match status" value="1"/>
</dbReference>
<dbReference type="Gene3D" id="3.30.420.40">
    <property type="match status" value="2"/>
</dbReference>